<accession>A0A0R3UDY9</accession>
<dbReference type="GO" id="GO:0000981">
    <property type="term" value="F:DNA-binding transcription factor activity, RNA polymerase II-specific"/>
    <property type="evidence" value="ECO:0007669"/>
    <property type="project" value="InterPro"/>
</dbReference>
<evidence type="ECO:0000313" key="10">
    <source>
        <dbReference type="EMBL" id="VDD79153.1"/>
    </source>
</evidence>
<reference evidence="10 11" key="1">
    <citation type="submission" date="2018-10" db="EMBL/GenBank/DDBJ databases">
        <authorList>
            <consortium name="Pathogen Informatics"/>
        </authorList>
    </citation>
    <scope>NUCLEOTIDE SEQUENCE [LARGE SCALE GENOMIC DNA]</scope>
</reference>
<evidence type="ECO:0000256" key="4">
    <source>
        <dbReference type="ARBA" id="ARBA00023242"/>
    </source>
</evidence>
<dbReference type="CDD" id="cd00086">
    <property type="entry name" value="homeodomain"/>
    <property type="match status" value="1"/>
</dbReference>
<dbReference type="Proteomes" id="UP000267029">
    <property type="component" value="Unassembled WGS sequence"/>
</dbReference>
<keyword evidence="7" id="KW-0175">Coiled coil</keyword>
<feature type="region of interest" description="Disordered" evidence="8">
    <location>
        <begin position="307"/>
        <end position="362"/>
    </location>
</feature>
<dbReference type="InterPro" id="IPR009057">
    <property type="entry name" value="Homeodomain-like_sf"/>
</dbReference>
<feature type="compositionally biased region" description="Low complexity" evidence="8">
    <location>
        <begin position="307"/>
        <end position="321"/>
    </location>
</feature>
<evidence type="ECO:0000256" key="8">
    <source>
        <dbReference type="SAM" id="MobiDB-lite"/>
    </source>
</evidence>
<feature type="compositionally biased region" description="Gly residues" evidence="8">
    <location>
        <begin position="85"/>
        <end position="97"/>
    </location>
</feature>
<dbReference type="InterPro" id="IPR050848">
    <property type="entry name" value="Homeobox_TF"/>
</dbReference>
<evidence type="ECO:0000256" key="1">
    <source>
        <dbReference type="ARBA" id="ARBA00004123"/>
    </source>
</evidence>
<organism evidence="10 11">
    <name type="scientific">Mesocestoides corti</name>
    <name type="common">Flatworm</name>
    <dbReference type="NCBI Taxonomy" id="53468"/>
    <lineage>
        <taxon>Eukaryota</taxon>
        <taxon>Metazoa</taxon>
        <taxon>Spiralia</taxon>
        <taxon>Lophotrochozoa</taxon>
        <taxon>Platyhelminthes</taxon>
        <taxon>Cestoda</taxon>
        <taxon>Eucestoda</taxon>
        <taxon>Cyclophyllidea</taxon>
        <taxon>Mesocestoididae</taxon>
        <taxon>Mesocestoides</taxon>
    </lineage>
</organism>
<feature type="domain" description="Homeobox" evidence="9">
    <location>
        <begin position="201"/>
        <end position="261"/>
    </location>
</feature>
<evidence type="ECO:0000313" key="12">
    <source>
        <dbReference type="WBParaSite" id="MCU_000071-RA"/>
    </source>
</evidence>
<evidence type="ECO:0000256" key="6">
    <source>
        <dbReference type="RuleBase" id="RU000682"/>
    </source>
</evidence>
<evidence type="ECO:0000259" key="9">
    <source>
        <dbReference type="PROSITE" id="PS50071"/>
    </source>
</evidence>
<protein>
    <submittedName>
        <fullName evidence="12">Homeobox domain-containing protein</fullName>
    </submittedName>
</protein>
<dbReference type="InterPro" id="IPR017970">
    <property type="entry name" value="Homeobox_CS"/>
</dbReference>
<gene>
    <name evidence="10" type="ORF">MCOS_LOCUS5156</name>
</gene>
<evidence type="ECO:0000313" key="11">
    <source>
        <dbReference type="Proteomes" id="UP000267029"/>
    </source>
</evidence>
<dbReference type="SMART" id="SM00389">
    <property type="entry name" value="HOX"/>
    <property type="match status" value="1"/>
</dbReference>
<dbReference type="SUPFAM" id="SSF46689">
    <property type="entry name" value="Homeodomain-like"/>
    <property type="match status" value="1"/>
</dbReference>
<dbReference type="PROSITE" id="PS00027">
    <property type="entry name" value="HOMEOBOX_1"/>
    <property type="match status" value="1"/>
</dbReference>
<name>A0A0R3UDY9_MESCO</name>
<dbReference type="GO" id="GO:0003677">
    <property type="term" value="F:DNA binding"/>
    <property type="evidence" value="ECO:0007669"/>
    <property type="project" value="UniProtKB-UniRule"/>
</dbReference>
<dbReference type="InterPro" id="IPR001356">
    <property type="entry name" value="HD"/>
</dbReference>
<dbReference type="Pfam" id="PF00046">
    <property type="entry name" value="Homeodomain"/>
    <property type="match status" value="1"/>
</dbReference>
<dbReference type="WBParaSite" id="MCU_000071-RA">
    <property type="protein sequence ID" value="MCU_000071-RA"/>
    <property type="gene ID" value="MCU_000071"/>
</dbReference>
<sequence>MFDFIQDIFHLLPNGDQPNNLLQQALLRAEKMRLEQGSDLRGAFDTIPLMQTGQMAAGVGEFYRLLEIFFSCVLKTRNRTHAQQEGGGGGGGRGSGTTAGSSRVVWPPPPLHSLSQPPQTPLPRGHLPNEDSREKVNEVTNKSEFGTPALNSLIEMTLSKTYQLGNSDEIPKAKHTQKHVLIGAAMTPDLGTESSVNMRAPKRRKTRTTFTSFQLAELEVYFSKQKYLTPADRDQIAGELGLSSTQVITWFQNRRAKKKRECAELERDILAAKRNREKTTTFLFDVPQLPPTLTHSSVEDGGFLSVSPSSPTVPTHASSSTLFENSPTKAEFSVPSLAGCEPQRPDPKPIWRPISLEDTSKE</sequence>
<keyword evidence="2 5" id="KW-0238">DNA-binding</keyword>
<dbReference type="Gene3D" id="1.10.10.60">
    <property type="entry name" value="Homeodomain-like"/>
    <property type="match status" value="1"/>
</dbReference>
<reference evidence="12" key="2">
    <citation type="submission" date="2019-11" db="UniProtKB">
        <authorList>
            <consortium name="WormBaseParasite"/>
        </authorList>
    </citation>
    <scope>IDENTIFICATION</scope>
</reference>
<feature type="compositionally biased region" description="Basic and acidic residues" evidence="8">
    <location>
        <begin position="127"/>
        <end position="137"/>
    </location>
</feature>
<keyword evidence="4 5" id="KW-0539">Nucleus</keyword>
<evidence type="ECO:0000256" key="7">
    <source>
        <dbReference type="SAM" id="Coils"/>
    </source>
</evidence>
<evidence type="ECO:0000256" key="5">
    <source>
        <dbReference type="PROSITE-ProRule" id="PRU00108"/>
    </source>
</evidence>
<feature type="region of interest" description="Disordered" evidence="8">
    <location>
        <begin position="81"/>
        <end position="138"/>
    </location>
</feature>
<comment type="subcellular location">
    <subcellularLocation>
        <location evidence="1 5 6">Nucleus</location>
    </subcellularLocation>
</comment>
<proteinExistence type="predicted"/>
<evidence type="ECO:0000256" key="3">
    <source>
        <dbReference type="ARBA" id="ARBA00023155"/>
    </source>
</evidence>
<dbReference type="PANTHER" id="PTHR24333:SF5">
    <property type="entry name" value="VENT HOMEOBOX"/>
    <property type="match status" value="1"/>
</dbReference>
<keyword evidence="11" id="KW-1185">Reference proteome</keyword>
<dbReference type="AlphaFoldDB" id="A0A0R3UDY9"/>
<evidence type="ECO:0000256" key="2">
    <source>
        <dbReference type="ARBA" id="ARBA00023125"/>
    </source>
</evidence>
<keyword evidence="3 5" id="KW-0371">Homeobox</keyword>
<dbReference type="PROSITE" id="PS50071">
    <property type="entry name" value="HOMEOBOX_2"/>
    <property type="match status" value="1"/>
</dbReference>
<dbReference type="PANTHER" id="PTHR24333">
    <property type="entry name" value="HOMEO BOX HB9 LIKE A-RELATED"/>
    <property type="match status" value="1"/>
</dbReference>
<feature type="coiled-coil region" evidence="7">
    <location>
        <begin position="248"/>
        <end position="275"/>
    </location>
</feature>
<feature type="DNA-binding region" description="Homeobox" evidence="5">
    <location>
        <begin position="203"/>
        <end position="262"/>
    </location>
</feature>
<dbReference type="OrthoDB" id="6159439at2759"/>
<dbReference type="STRING" id="53468.A0A0R3UDY9"/>
<dbReference type="GO" id="GO:0005634">
    <property type="term" value="C:nucleus"/>
    <property type="evidence" value="ECO:0007669"/>
    <property type="project" value="UniProtKB-SubCell"/>
</dbReference>
<dbReference type="EMBL" id="UXSR01005182">
    <property type="protein sequence ID" value="VDD79153.1"/>
    <property type="molecule type" value="Genomic_DNA"/>
</dbReference>